<feature type="transmembrane region" description="Helical" evidence="1">
    <location>
        <begin position="6"/>
        <end position="24"/>
    </location>
</feature>
<dbReference type="AlphaFoldDB" id="A0A5D4KKG7"/>
<keyword evidence="1" id="KW-1133">Transmembrane helix</keyword>
<feature type="transmembrane region" description="Helical" evidence="1">
    <location>
        <begin position="88"/>
        <end position="109"/>
    </location>
</feature>
<protein>
    <submittedName>
        <fullName evidence="2">Uncharacterized protein</fullName>
    </submittedName>
</protein>
<accession>A0A5D4KKG7</accession>
<dbReference type="EMBL" id="VTEH01000001">
    <property type="protein sequence ID" value="TYR77668.1"/>
    <property type="molecule type" value="Genomic_DNA"/>
</dbReference>
<feature type="transmembrane region" description="Helical" evidence="1">
    <location>
        <begin position="121"/>
        <end position="143"/>
    </location>
</feature>
<comment type="caution">
    <text evidence="2">The sequence shown here is derived from an EMBL/GenBank/DDBJ whole genome shotgun (WGS) entry which is preliminary data.</text>
</comment>
<name>A0A5D4KKG7_9BACI</name>
<evidence type="ECO:0000313" key="3">
    <source>
        <dbReference type="Proteomes" id="UP000323317"/>
    </source>
</evidence>
<gene>
    <name evidence="2" type="ORF">FZC79_02300</name>
</gene>
<feature type="transmembrane region" description="Helical" evidence="1">
    <location>
        <begin position="59"/>
        <end position="76"/>
    </location>
</feature>
<organism evidence="2 3">
    <name type="scientific">Rossellomorea vietnamensis</name>
    <dbReference type="NCBI Taxonomy" id="218284"/>
    <lineage>
        <taxon>Bacteria</taxon>
        <taxon>Bacillati</taxon>
        <taxon>Bacillota</taxon>
        <taxon>Bacilli</taxon>
        <taxon>Bacillales</taxon>
        <taxon>Bacillaceae</taxon>
        <taxon>Rossellomorea</taxon>
    </lineage>
</organism>
<keyword evidence="1" id="KW-0472">Membrane</keyword>
<reference evidence="2 3" key="1">
    <citation type="submission" date="2019-08" db="EMBL/GenBank/DDBJ databases">
        <title>Bacillus genomes from the desert of Cuatro Cienegas, Coahuila.</title>
        <authorList>
            <person name="Olmedo-Alvarez G."/>
        </authorList>
    </citation>
    <scope>NUCLEOTIDE SEQUENCE [LARGE SCALE GENOMIC DNA]</scope>
    <source>
        <strain evidence="2 3">CH40_1T</strain>
    </source>
</reference>
<evidence type="ECO:0000256" key="1">
    <source>
        <dbReference type="SAM" id="Phobius"/>
    </source>
</evidence>
<evidence type="ECO:0000313" key="2">
    <source>
        <dbReference type="EMBL" id="TYR77668.1"/>
    </source>
</evidence>
<sequence length="148" mass="16795">MTSSTILKGSLAGIISGIIMGLSLKLAENATGQKVYILLLNVDFIPVIGKIQWPELIEFIFHLLVSLLLGLVFYYLTQKWKLRYGKRLGLAAALTLPALFLYFPLSVLARKEVPAVDNWEAFLYWSLAHILFAFSLNHLYPVLEKWKI</sequence>
<proteinExistence type="predicted"/>
<dbReference type="Proteomes" id="UP000323317">
    <property type="component" value="Unassembled WGS sequence"/>
</dbReference>
<keyword evidence="1" id="KW-0812">Transmembrane</keyword>
<dbReference type="RefSeq" id="WP_148945262.1">
    <property type="nucleotide sequence ID" value="NZ_VTEH01000001.1"/>
</dbReference>